<dbReference type="CDD" id="cd16935">
    <property type="entry name" value="HATPase_AgrC-ComD-like"/>
    <property type="match status" value="1"/>
</dbReference>
<dbReference type="PANTHER" id="PTHR40448">
    <property type="entry name" value="TWO-COMPONENT SENSOR HISTIDINE KINASE"/>
    <property type="match status" value="1"/>
</dbReference>
<comment type="caution">
    <text evidence="5">The sequence shown here is derived from an EMBL/GenBank/DDBJ whole genome shotgun (WGS) entry which is preliminary data.</text>
</comment>
<keyword evidence="5" id="KW-0547">Nucleotide-binding</keyword>
<dbReference type="Pfam" id="PF14501">
    <property type="entry name" value="HATPase_c_5"/>
    <property type="match status" value="1"/>
</dbReference>
<dbReference type="GO" id="GO:0042802">
    <property type="term" value="F:identical protein binding"/>
    <property type="evidence" value="ECO:0007669"/>
    <property type="project" value="TreeGrafter"/>
</dbReference>
<feature type="domain" description="Sensor histidine kinase NatK-like C-terminal" evidence="4">
    <location>
        <begin position="117"/>
        <end position="219"/>
    </location>
</feature>
<dbReference type="SUPFAM" id="SSF55890">
    <property type="entry name" value="Sporulation response regulatory protein Spo0B"/>
    <property type="match status" value="1"/>
</dbReference>
<evidence type="ECO:0000313" key="6">
    <source>
        <dbReference type="Proteomes" id="UP000220904"/>
    </source>
</evidence>
<organism evidence="5 6">
    <name type="scientific">Faecalibacterium prausnitzii</name>
    <dbReference type="NCBI Taxonomy" id="853"/>
    <lineage>
        <taxon>Bacteria</taxon>
        <taxon>Bacillati</taxon>
        <taxon>Bacillota</taxon>
        <taxon>Clostridia</taxon>
        <taxon>Eubacteriales</taxon>
        <taxon>Oscillospiraceae</taxon>
        <taxon>Faecalibacterium</taxon>
    </lineage>
</organism>
<evidence type="ECO:0000256" key="2">
    <source>
        <dbReference type="ARBA" id="ARBA00022679"/>
    </source>
</evidence>
<evidence type="ECO:0000313" key="5">
    <source>
        <dbReference type="EMBL" id="PDX87427.1"/>
    </source>
</evidence>
<protein>
    <submittedName>
        <fullName evidence="5">ATP-binding protein</fullName>
    </submittedName>
</protein>
<dbReference type="PANTHER" id="PTHR40448:SF1">
    <property type="entry name" value="TWO-COMPONENT SENSOR HISTIDINE KINASE"/>
    <property type="match status" value="1"/>
</dbReference>
<dbReference type="InterPro" id="IPR016120">
    <property type="entry name" value="Sig_transdc_His_kin_SpoOB"/>
</dbReference>
<keyword evidence="5" id="KW-0067">ATP-binding</keyword>
<dbReference type="RefSeq" id="WP_097792004.1">
    <property type="nucleotide sequence ID" value="NZ_NOUV01000010.1"/>
</dbReference>
<dbReference type="InterPro" id="IPR036890">
    <property type="entry name" value="HATPase_C_sf"/>
</dbReference>
<dbReference type="GO" id="GO:0000155">
    <property type="term" value="F:phosphorelay sensor kinase activity"/>
    <property type="evidence" value="ECO:0007669"/>
    <property type="project" value="InterPro"/>
</dbReference>
<evidence type="ECO:0000259" key="4">
    <source>
        <dbReference type="Pfam" id="PF14501"/>
    </source>
</evidence>
<dbReference type="EMBL" id="NOUV01000010">
    <property type="protein sequence ID" value="PDX87427.1"/>
    <property type="molecule type" value="Genomic_DNA"/>
</dbReference>
<dbReference type="AlphaFoldDB" id="A0A2A7B7N7"/>
<evidence type="ECO:0000256" key="1">
    <source>
        <dbReference type="ARBA" id="ARBA00022553"/>
    </source>
</evidence>
<dbReference type="InterPro" id="IPR032834">
    <property type="entry name" value="NatK-like_C"/>
</dbReference>
<dbReference type="SUPFAM" id="SSF55874">
    <property type="entry name" value="ATPase domain of HSP90 chaperone/DNA topoisomerase II/histidine kinase"/>
    <property type="match status" value="1"/>
</dbReference>
<accession>A0A2A7B7N7</accession>
<keyword evidence="2" id="KW-0808">Transferase</keyword>
<dbReference type="Gene3D" id="3.30.565.10">
    <property type="entry name" value="Histidine kinase-like ATPase, C-terminal domain"/>
    <property type="match status" value="1"/>
</dbReference>
<keyword evidence="1" id="KW-0597">Phosphoprotein</keyword>
<evidence type="ECO:0000256" key="3">
    <source>
        <dbReference type="ARBA" id="ARBA00022777"/>
    </source>
</evidence>
<dbReference type="OrthoDB" id="3173688at2"/>
<reference evidence="5 6" key="1">
    <citation type="journal article" date="2017" name="Front. Microbiol.">
        <title>New Insights into the Diversity of the Genus Faecalibacterium.</title>
        <authorList>
            <person name="Benevides L."/>
            <person name="Burman S."/>
            <person name="Martin R."/>
            <person name="Robert V."/>
            <person name="Thomas M."/>
            <person name="Miquel S."/>
            <person name="Chain F."/>
            <person name="Sokol H."/>
            <person name="Bermudez-Humaran L.G."/>
            <person name="Morrison M."/>
            <person name="Langella P."/>
            <person name="Azevedo V.A."/>
            <person name="Chatel J.M."/>
            <person name="Soares S."/>
        </authorList>
    </citation>
    <scope>NUCLEOTIDE SEQUENCE [LARGE SCALE GENOMIC DNA]</scope>
    <source>
        <strain evidence="5 6">AHMP21</strain>
    </source>
</reference>
<name>A0A2A7B7N7_9FIRM</name>
<dbReference type="Proteomes" id="UP000220904">
    <property type="component" value="Unassembled WGS sequence"/>
</dbReference>
<dbReference type="GO" id="GO:0005524">
    <property type="term" value="F:ATP binding"/>
    <property type="evidence" value="ECO:0007669"/>
    <property type="project" value="UniProtKB-KW"/>
</dbReference>
<proteinExistence type="predicted"/>
<sequence>MLKLFSRLLDHRIEAYQRELIETHYKEVDNMYRQMRGWRHDYRGHIQTMKVLAAQGDLEGIRAYLDQLDTDLNTVDLAVKTGNAMADAILNSKISLAKSRNIPVQIDAHIPVRLKMSELDLCCILGNLFDNAMDASAALPEAERLIRVYMDMKGTQLYISFTNFTASQKQTKLAGRFATTKGAGHGFGLVRIDAIVEKLDGYLSRNSEDGAFTTEILIPQM</sequence>
<keyword evidence="3" id="KW-0418">Kinase</keyword>
<gene>
    <name evidence="5" type="ORF">CHR60_05000</name>
</gene>